<dbReference type="EMBL" id="CAJVPI010000171">
    <property type="protein sequence ID" value="CAG8493984.1"/>
    <property type="molecule type" value="Genomic_DNA"/>
</dbReference>
<dbReference type="AlphaFoldDB" id="A0A9N8WRB3"/>
<dbReference type="Proteomes" id="UP000789739">
    <property type="component" value="Unassembled WGS sequence"/>
</dbReference>
<proteinExistence type="predicted"/>
<protein>
    <submittedName>
        <fullName evidence="2">552_t:CDS:1</fullName>
    </submittedName>
</protein>
<name>A0A9N8WRB3_9GLOM</name>
<feature type="compositionally biased region" description="Basic and acidic residues" evidence="1">
    <location>
        <begin position="15"/>
        <end position="37"/>
    </location>
</feature>
<keyword evidence="3" id="KW-1185">Reference proteome</keyword>
<evidence type="ECO:0000313" key="2">
    <source>
        <dbReference type="EMBL" id="CAG8493984.1"/>
    </source>
</evidence>
<evidence type="ECO:0000256" key="1">
    <source>
        <dbReference type="SAM" id="MobiDB-lite"/>
    </source>
</evidence>
<sequence length="86" mass="9231">MCGAVIRLQLAPRKRAGECGEGRKTEENVGERKRGENVGESAGESVGKRAGECGEGRKTEENVGERKRGDNDEKSVSPKSLDTKKG</sequence>
<comment type="caution">
    <text evidence="2">The sequence shown here is derived from an EMBL/GenBank/DDBJ whole genome shotgun (WGS) entry which is preliminary data.</text>
</comment>
<organism evidence="2 3">
    <name type="scientific">Paraglomus brasilianum</name>
    <dbReference type="NCBI Taxonomy" id="144538"/>
    <lineage>
        <taxon>Eukaryota</taxon>
        <taxon>Fungi</taxon>
        <taxon>Fungi incertae sedis</taxon>
        <taxon>Mucoromycota</taxon>
        <taxon>Glomeromycotina</taxon>
        <taxon>Glomeromycetes</taxon>
        <taxon>Paraglomerales</taxon>
        <taxon>Paraglomeraceae</taxon>
        <taxon>Paraglomus</taxon>
    </lineage>
</organism>
<evidence type="ECO:0000313" key="3">
    <source>
        <dbReference type="Proteomes" id="UP000789739"/>
    </source>
</evidence>
<accession>A0A9N8WRB3</accession>
<feature type="compositionally biased region" description="Basic and acidic residues" evidence="1">
    <location>
        <begin position="46"/>
        <end position="86"/>
    </location>
</feature>
<gene>
    <name evidence="2" type="ORF">PBRASI_LOCUS2257</name>
</gene>
<reference evidence="2" key="1">
    <citation type="submission" date="2021-06" db="EMBL/GenBank/DDBJ databases">
        <authorList>
            <person name="Kallberg Y."/>
            <person name="Tangrot J."/>
            <person name="Rosling A."/>
        </authorList>
    </citation>
    <scope>NUCLEOTIDE SEQUENCE</scope>
    <source>
        <strain evidence="2">BR232B</strain>
    </source>
</reference>
<feature type="region of interest" description="Disordered" evidence="1">
    <location>
        <begin position="1"/>
        <end position="86"/>
    </location>
</feature>